<name>A0A1H7J772_9FIRM</name>
<dbReference type="AlphaFoldDB" id="A0A1H7J772"/>
<gene>
    <name evidence="6" type="ORF">SAMN02910377_01590</name>
</gene>
<dbReference type="EMBL" id="FNZX01000009">
    <property type="protein sequence ID" value="SEK70643.1"/>
    <property type="molecule type" value="Genomic_DNA"/>
</dbReference>
<dbReference type="GO" id="GO:0051536">
    <property type="term" value="F:iron-sulfur cluster binding"/>
    <property type="evidence" value="ECO:0007669"/>
    <property type="project" value="UniProtKB-KW"/>
</dbReference>
<dbReference type="Pfam" id="PF04055">
    <property type="entry name" value="Radical_SAM"/>
    <property type="match status" value="1"/>
</dbReference>
<reference evidence="7" key="1">
    <citation type="submission" date="2016-10" db="EMBL/GenBank/DDBJ databases">
        <authorList>
            <person name="Varghese N."/>
        </authorList>
    </citation>
    <scope>NUCLEOTIDE SEQUENCE [LARGE SCALE GENOMIC DNA]</scope>
    <source>
        <strain evidence="7">ACV-9</strain>
    </source>
</reference>
<organism evidence="6 7">
    <name type="scientific">Pseudobutyrivibrio ruminis</name>
    <dbReference type="NCBI Taxonomy" id="46206"/>
    <lineage>
        <taxon>Bacteria</taxon>
        <taxon>Bacillati</taxon>
        <taxon>Bacillota</taxon>
        <taxon>Clostridia</taxon>
        <taxon>Lachnospirales</taxon>
        <taxon>Lachnospiraceae</taxon>
        <taxon>Pseudobutyrivibrio</taxon>
    </lineage>
</organism>
<dbReference type="InterPro" id="IPR013785">
    <property type="entry name" value="Aldolase_TIM"/>
</dbReference>
<evidence type="ECO:0000313" key="6">
    <source>
        <dbReference type="EMBL" id="SEK70643.1"/>
    </source>
</evidence>
<dbReference type="InterPro" id="IPR058240">
    <property type="entry name" value="rSAM_sf"/>
</dbReference>
<dbReference type="Gene3D" id="3.20.20.70">
    <property type="entry name" value="Aldolase class I"/>
    <property type="match status" value="1"/>
</dbReference>
<dbReference type="GO" id="GO:0046872">
    <property type="term" value="F:metal ion binding"/>
    <property type="evidence" value="ECO:0007669"/>
    <property type="project" value="UniProtKB-KW"/>
</dbReference>
<evidence type="ECO:0000256" key="1">
    <source>
        <dbReference type="ARBA" id="ARBA00022691"/>
    </source>
</evidence>
<evidence type="ECO:0000256" key="3">
    <source>
        <dbReference type="ARBA" id="ARBA00023004"/>
    </source>
</evidence>
<keyword evidence="3" id="KW-0408">Iron</keyword>
<sequence>MYTIKEFKAGSYVNNKILIYGAGDFGELCLRCLQTNQIEPYAFLDRRAEMDSYLSIKVIPATEIRNIDNPVVLLASNRYLKAMIDFLEENEISNYYSISQLLDTDIDESLLTDHAKEVWKNKIEYKKAVDDICGERLWVNNIDLVLTQYCNLKCRDCGSLMPYYKRPCHFDLDKLLASFDRFMTLADRVKELRLLGGETFLYPHLAQVVNHYKDNEKIDGIYLYTNAVMLPSEEVIEQIANEKTCIRISDYGPLSKNKEKLQELCQKHNLRCEVLDSTEWRDMGGVEKRNYTKEKLISVFEKCENAKCPSFCEGKLYICPRAAHMEKLGFFTNSDNDVLDFTSDEACKEFTKGKIESFLFGREYFEACDYCNGNNKWENKIPAAIQRGRE</sequence>
<dbReference type="SFLD" id="SFLDS00029">
    <property type="entry name" value="Radical_SAM"/>
    <property type="match status" value="1"/>
</dbReference>
<dbReference type="Gene3D" id="3.40.50.720">
    <property type="entry name" value="NAD(P)-binding Rossmann-like Domain"/>
    <property type="match status" value="1"/>
</dbReference>
<keyword evidence="2" id="KW-0479">Metal-binding</keyword>
<dbReference type="RefSeq" id="WP_074790844.1">
    <property type="nucleotide sequence ID" value="NZ_FNZX01000009.1"/>
</dbReference>
<evidence type="ECO:0000259" key="5">
    <source>
        <dbReference type="Pfam" id="PF04055"/>
    </source>
</evidence>
<accession>A0A1H7J772</accession>
<evidence type="ECO:0000256" key="2">
    <source>
        <dbReference type="ARBA" id="ARBA00022723"/>
    </source>
</evidence>
<evidence type="ECO:0000313" key="7">
    <source>
        <dbReference type="Proteomes" id="UP000182321"/>
    </source>
</evidence>
<dbReference type="InterPro" id="IPR007197">
    <property type="entry name" value="rSAM"/>
</dbReference>
<keyword evidence="7" id="KW-1185">Reference proteome</keyword>
<dbReference type="SUPFAM" id="SSF102114">
    <property type="entry name" value="Radical SAM enzymes"/>
    <property type="match status" value="1"/>
</dbReference>
<dbReference type="GO" id="GO:0003824">
    <property type="term" value="F:catalytic activity"/>
    <property type="evidence" value="ECO:0007669"/>
    <property type="project" value="InterPro"/>
</dbReference>
<dbReference type="Proteomes" id="UP000182321">
    <property type="component" value="Unassembled WGS sequence"/>
</dbReference>
<keyword evidence="1" id="KW-0949">S-adenosyl-L-methionine</keyword>
<protein>
    <recommendedName>
        <fullName evidence="5">Radical SAM core domain-containing protein</fullName>
    </recommendedName>
</protein>
<keyword evidence="4" id="KW-0411">Iron-sulfur</keyword>
<feature type="domain" description="Radical SAM core" evidence="5">
    <location>
        <begin position="145"/>
        <end position="247"/>
    </location>
</feature>
<proteinExistence type="predicted"/>
<dbReference type="CDD" id="cd01335">
    <property type="entry name" value="Radical_SAM"/>
    <property type="match status" value="1"/>
</dbReference>
<evidence type="ECO:0000256" key="4">
    <source>
        <dbReference type="ARBA" id="ARBA00023014"/>
    </source>
</evidence>